<proteinExistence type="predicted"/>
<dbReference type="Pfam" id="PF21983">
    <property type="entry name" value="NikA-like"/>
    <property type="match status" value="1"/>
</dbReference>
<dbReference type="EMBL" id="JBHRZV010000051">
    <property type="protein sequence ID" value="MFC3928628.1"/>
    <property type="molecule type" value="Genomic_DNA"/>
</dbReference>
<organism evidence="1 2">
    <name type="scientific">Streptococcus caprae</name>
    <dbReference type="NCBI Taxonomy" id="1640501"/>
    <lineage>
        <taxon>Bacteria</taxon>
        <taxon>Bacillati</taxon>
        <taxon>Bacillota</taxon>
        <taxon>Bacilli</taxon>
        <taxon>Lactobacillales</taxon>
        <taxon>Streptococcaceae</taxon>
        <taxon>Streptococcus</taxon>
    </lineage>
</organism>
<dbReference type="Proteomes" id="UP001595807">
    <property type="component" value="Unassembled WGS sequence"/>
</dbReference>
<sequence length="271" mass="31967">MRSSYVSQRKARLQSEPVWVELTRSKYACSILKMVYEPVIYEYLSDDVRKKLPYFSRQSTGAGGGKIDEEILPQKPSDVLKFNNLSGRYRPEVFKGIVEKVHDESEKQYGFVDESKFSNVQIKSEEQYNQNRKRVLQISITKTKTLKNKGKTMVEQNTKNLNIRLSESEKSDLENRAENVDMKLSEYIRYILFSNESRSETNAEQSEAEEKQGDSLVIQMLRDELNKKNETIRSLIESNQQQNVLLLKFQKENQELKLIEHDKKSWWQFWK</sequence>
<dbReference type="InterPro" id="IPR053842">
    <property type="entry name" value="NikA-like"/>
</dbReference>
<name>A0ABV8CXU6_9STRE</name>
<reference evidence="2" key="1">
    <citation type="journal article" date="2019" name="Int. J. Syst. Evol. Microbiol.">
        <title>The Global Catalogue of Microorganisms (GCM) 10K type strain sequencing project: providing services to taxonomists for standard genome sequencing and annotation.</title>
        <authorList>
            <consortium name="The Broad Institute Genomics Platform"/>
            <consortium name="The Broad Institute Genome Sequencing Center for Infectious Disease"/>
            <person name="Wu L."/>
            <person name="Ma J."/>
        </authorList>
    </citation>
    <scope>NUCLEOTIDE SEQUENCE [LARGE SCALE GENOMIC DNA]</scope>
    <source>
        <strain evidence="2">CCUG 67170</strain>
    </source>
</reference>
<accession>A0ABV8CXU6</accession>
<comment type="caution">
    <text evidence="1">The sequence shown here is derived from an EMBL/GenBank/DDBJ whole genome shotgun (WGS) entry which is preliminary data.</text>
</comment>
<evidence type="ECO:0000313" key="2">
    <source>
        <dbReference type="Proteomes" id="UP001595807"/>
    </source>
</evidence>
<keyword evidence="2" id="KW-1185">Reference proteome</keyword>
<evidence type="ECO:0000313" key="1">
    <source>
        <dbReference type="EMBL" id="MFC3928628.1"/>
    </source>
</evidence>
<gene>
    <name evidence="1" type="ORF">ACFORF_08660</name>
</gene>
<protein>
    <submittedName>
        <fullName evidence="1">Uncharacterized protein</fullName>
    </submittedName>
</protein>